<dbReference type="OrthoDB" id="292576at2"/>
<organism evidence="3 4">
    <name type="scientific">Tautonia sociabilis</name>
    <dbReference type="NCBI Taxonomy" id="2080755"/>
    <lineage>
        <taxon>Bacteria</taxon>
        <taxon>Pseudomonadati</taxon>
        <taxon>Planctomycetota</taxon>
        <taxon>Planctomycetia</taxon>
        <taxon>Isosphaerales</taxon>
        <taxon>Isosphaeraceae</taxon>
        <taxon>Tautonia</taxon>
    </lineage>
</organism>
<feature type="compositionally biased region" description="Pro residues" evidence="1">
    <location>
        <begin position="296"/>
        <end position="312"/>
    </location>
</feature>
<feature type="region of interest" description="Disordered" evidence="1">
    <location>
        <begin position="65"/>
        <end position="88"/>
    </location>
</feature>
<evidence type="ECO:0000313" key="3">
    <source>
        <dbReference type="EMBL" id="RUL82930.1"/>
    </source>
</evidence>
<keyword evidence="4" id="KW-1185">Reference proteome</keyword>
<evidence type="ECO:0000256" key="2">
    <source>
        <dbReference type="SAM" id="Phobius"/>
    </source>
</evidence>
<evidence type="ECO:0000313" key="4">
    <source>
        <dbReference type="Proteomes" id="UP000280296"/>
    </source>
</evidence>
<gene>
    <name evidence="3" type="ORF">TsocGM_23020</name>
</gene>
<keyword evidence="2" id="KW-0472">Membrane</keyword>
<reference evidence="3 4" key="1">
    <citation type="submission" date="2018-12" db="EMBL/GenBank/DDBJ databases">
        <authorList>
            <person name="Toschakov S.V."/>
        </authorList>
    </citation>
    <scope>NUCLEOTIDE SEQUENCE [LARGE SCALE GENOMIC DNA]</scope>
    <source>
        <strain evidence="3 4">GM2012</strain>
    </source>
</reference>
<sequence>MGAMFRCGACGQKYANRPSLAGRKVRCRSCGAMLRVPGLPGGGTDRESGSGSGEQAEWVMELDEPGPAPSRARRTVPVPPPPDGPNTWRPRSGGGWGHRLEHHRGLLVGLAAGAILTAVVLGGVALWLATTTGALDVGRSVAGAPSGEIAPEAVAAAPEADPIPPGFRPFGGPLGDEEPTMDASTLAAAQASLAEMRLGLTPEQEQDLADDIAAIAMAEGLRVGADAMLLDPLAAFRLMDGMTREEISQLADRLRPPPGGPIAAGPRGPAPGPEAALAEGPKPDDPEPDEPDPEPAPDPAPAPAPGPKPPLPAAVSRAGFDPNRHQPLPLPEELATSQGDRLSFREVGPPGGLLVGARVGYVDAFGGGKVGAIRPIYRIGDRLVESRRSFGSRDIIGAGAAVARPGYAVGAIETKAGLLLDAFRFVFMRIDGDGLDPADWYRSDWLGDPGGGGPGAVSGDGKLVIGLIGLSNGREINALGLVVAEEPMAP</sequence>
<feature type="region of interest" description="Disordered" evidence="1">
    <location>
        <begin position="252"/>
        <end position="337"/>
    </location>
</feature>
<dbReference type="AlphaFoldDB" id="A0A432MDL4"/>
<feature type="compositionally biased region" description="Low complexity" evidence="1">
    <location>
        <begin position="261"/>
        <end position="280"/>
    </location>
</feature>
<dbReference type="EMBL" id="RYZH01000067">
    <property type="protein sequence ID" value="RUL82930.1"/>
    <property type="molecule type" value="Genomic_DNA"/>
</dbReference>
<reference evidence="3 4" key="2">
    <citation type="submission" date="2019-01" db="EMBL/GenBank/DDBJ databases">
        <title>Tautonia sociabilis, a novel thermotolerant planctomycete of Isosphaeraceae family, isolated from a 4000 m deep subterranean habitat.</title>
        <authorList>
            <person name="Kovaleva O.L."/>
            <person name="Elcheninov A.G."/>
            <person name="Van Heerden E."/>
            <person name="Toshchakov S.V."/>
            <person name="Novikov A."/>
            <person name="Bonch-Osmolovskaya E.A."/>
            <person name="Kublanov I.V."/>
        </authorList>
    </citation>
    <scope>NUCLEOTIDE SEQUENCE [LARGE SCALE GENOMIC DNA]</scope>
    <source>
        <strain evidence="3 4">GM2012</strain>
    </source>
</reference>
<evidence type="ECO:0000256" key="1">
    <source>
        <dbReference type="SAM" id="MobiDB-lite"/>
    </source>
</evidence>
<feature type="transmembrane region" description="Helical" evidence="2">
    <location>
        <begin position="106"/>
        <end position="129"/>
    </location>
</feature>
<keyword evidence="2" id="KW-1133">Transmembrane helix</keyword>
<accession>A0A432MDL4</accession>
<dbReference type="RefSeq" id="WP_126727809.1">
    <property type="nucleotide sequence ID" value="NZ_RYZH01000067.1"/>
</dbReference>
<keyword evidence="2" id="KW-0812">Transmembrane</keyword>
<feature type="compositionally biased region" description="Acidic residues" evidence="1">
    <location>
        <begin position="286"/>
        <end position="295"/>
    </location>
</feature>
<dbReference type="Proteomes" id="UP000280296">
    <property type="component" value="Unassembled WGS sequence"/>
</dbReference>
<protein>
    <submittedName>
        <fullName evidence="3">Uncharacterized protein</fullName>
    </submittedName>
</protein>
<proteinExistence type="predicted"/>
<comment type="caution">
    <text evidence="3">The sequence shown here is derived from an EMBL/GenBank/DDBJ whole genome shotgun (WGS) entry which is preliminary data.</text>
</comment>
<name>A0A432MDL4_9BACT</name>